<evidence type="ECO:0000259" key="8">
    <source>
        <dbReference type="Pfam" id="PF16686"/>
    </source>
</evidence>
<feature type="domain" description="Protection of telomeres protein 1 ssDNA-binding" evidence="8">
    <location>
        <begin position="23"/>
        <end position="146"/>
    </location>
</feature>
<dbReference type="InterPro" id="IPR012340">
    <property type="entry name" value="NA-bd_OB-fold"/>
</dbReference>
<comment type="subcellular location">
    <subcellularLocation>
        <location evidence="2">Chromosome</location>
        <location evidence="2">Telomere</location>
    </subcellularLocation>
    <subcellularLocation>
        <location evidence="1">Nucleus</location>
    </subcellularLocation>
</comment>
<comment type="similarity">
    <text evidence="3">Belongs to the telombin family.</text>
</comment>
<keyword evidence="6" id="KW-0238">DNA-binding</keyword>
<accession>A0A7I4YEV3</accession>
<organism evidence="9 10">
    <name type="scientific">Haemonchus contortus</name>
    <name type="common">Barber pole worm</name>
    <dbReference type="NCBI Taxonomy" id="6289"/>
    <lineage>
        <taxon>Eukaryota</taxon>
        <taxon>Metazoa</taxon>
        <taxon>Ecdysozoa</taxon>
        <taxon>Nematoda</taxon>
        <taxon>Chromadorea</taxon>
        <taxon>Rhabditida</taxon>
        <taxon>Rhabditina</taxon>
        <taxon>Rhabditomorpha</taxon>
        <taxon>Strongyloidea</taxon>
        <taxon>Trichostrongylidae</taxon>
        <taxon>Haemonchus</taxon>
    </lineage>
</organism>
<evidence type="ECO:0000256" key="7">
    <source>
        <dbReference type="ARBA" id="ARBA00023242"/>
    </source>
</evidence>
<evidence type="ECO:0000313" key="10">
    <source>
        <dbReference type="WBParaSite" id="HCON_00084010-00001"/>
    </source>
</evidence>
<dbReference type="InterPro" id="IPR032042">
    <property type="entry name" value="POT1PC"/>
</dbReference>
<evidence type="ECO:0000256" key="1">
    <source>
        <dbReference type="ARBA" id="ARBA00004123"/>
    </source>
</evidence>
<dbReference type="OrthoDB" id="5873579at2759"/>
<evidence type="ECO:0000313" key="9">
    <source>
        <dbReference type="Proteomes" id="UP000025227"/>
    </source>
</evidence>
<reference evidence="10" key="1">
    <citation type="submission" date="2020-12" db="UniProtKB">
        <authorList>
            <consortium name="WormBaseParasite"/>
        </authorList>
    </citation>
    <scope>IDENTIFICATION</scope>
    <source>
        <strain evidence="10">MHco3</strain>
    </source>
</reference>
<evidence type="ECO:0000256" key="3">
    <source>
        <dbReference type="ARBA" id="ARBA00008442"/>
    </source>
</evidence>
<dbReference type="Proteomes" id="UP000025227">
    <property type="component" value="Unplaced"/>
</dbReference>
<proteinExistence type="inferred from homology"/>
<sequence length="252" mass="28642">MTLESLLETCICDSSKIPQFYLKYFNWMVQVISVRRVCPSEGSSRTHVLRVWDGHPITHEHKNVNRFSSSGAEMVVTSIEQLQSIPYSYLYDVLLYGEWISRAAALKSGSIVILKNVHFFMSSSWKTPTLVMHEGKSHGRDIVEVDEDEVQGNYRYVKLMNEIDRVLNECRPVQKECDTTIASLREDPAPSTSLQVNDVDEESEVIDCSDSSVEEIPAERKAALLQAFTLPSDPELILSLDRRLEKSRNGNI</sequence>
<name>A0A7I4YEV3_HAECO</name>
<evidence type="ECO:0000256" key="4">
    <source>
        <dbReference type="ARBA" id="ARBA00022454"/>
    </source>
</evidence>
<keyword evidence="7" id="KW-0539">Nucleus</keyword>
<dbReference type="GO" id="GO:0005634">
    <property type="term" value="C:nucleus"/>
    <property type="evidence" value="ECO:0007669"/>
    <property type="project" value="UniProtKB-SubCell"/>
</dbReference>
<dbReference type="Pfam" id="PF16686">
    <property type="entry name" value="POT1PC"/>
    <property type="match status" value="1"/>
</dbReference>
<evidence type="ECO:0000256" key="2">
    <source>
        <dbReference type="ARBA" id="ARBA00004574"/>
    </source>
</evidence>
<evidence type="ECO:0000256" key="5">
    <source>
        <dbReference type="ARBA" id="ARBA00022895"/>
    </source>
</evidence>
<keyword evidence="4" id="KW-0158">Chromosome</keyword>
<dbReference type="GO" id="GO:0000781">
    <property type="term" value="C:chromosome, telomeric region"/>
    <property type="evidence" value="ECO:0007669"/>
    <property type="project" value="UniProtKB-SubCell"/>
</dbReference>
<keyword evidence="5" id="KW-0779">Telomere</keyword>
<dbReference type="SUPFAM" id="SSF50249">
    <property type="entry name" value="Nucleic acid-binding proteins"/>
    <property type="match status" value="1"/>
</dbReference>
<dbReference type="Gene3D" id="2.40.50.140">
    <property type="entry name" value="Nucleic acid-binding proteins"/>
    <property type="match status" value="1"/>
</dbReference>
<protein>
    <submittedName>
        <fullName evidence="10">POT1PC domain-containing protein</fullName>
    </submittedName>
</protein>
<dbReference type="AlphaFoldDB" id="A0A7I4YEV3"/>
<dbReference type="WBParaSite" id="HCON_00084010-00001">
    <property type="protein sequence ID" value="HCON_00084010-00001"/>
    <property type="gene ID" value="HCON_00084010"/>
</dbReference>
<keyword evidence="9" id="KW-1185">Reference proteome</keyword>
<dbReference type="GO" id="GO:0043047">
    <property type="term" value="F:single-stranded telomeric DNA binding"/>
    <property type="evidence" value="ECO:0007669"/>
    <property type="project" value="InterPro"/>
</dbReference>
<evidence type="ECO:0000256" key="6">
    <source>
        <dbReference type="ARBA" id="ARBA00023125"/>
    </source>
</evidence>